<dbReference type="Proteomes" id="UP001321749">
    <property type="component" value="Unassembled WGS sequence"/>
</dbReference>
<name>A0AAV9HUY5_9PEZI</name>
<dbReference type="GO" id="GO:0004499">
    <property type="term" value="F:N,N-dimethylaniline monooxygenase activity"/>
    <property type="evidence" value="ECO:0007669"/>
    <property type="project" value="InterPro"/>
</dbReference>
<evidence type="ECO:0000313" key="7">
    <source>
        <dbReference type="Proteomes" id="UP001321749"/>
    </source>
</evidence>
<dbReference type="GO" id="GO:0050660">
    <property type="term" value="F:flavin adenine dinucleotide binding"/>
    <property type="evidence" value="ECO:0007669"/>
    <property type="project" value="InterPro"/>
</dbReference>
<gene>
    <name evidence="6" type="ORF">QBC42DRAFT_319354</name>
</gene>
<keyword evidence="3" id="KW-0274">FAD</keyword>
<keyword evidence="7" id="KW-1185">Reference proteome</keyword>
<evidence type="ECO:0000256" key="2">
    <source>
        <dbReference type="ARBA" id="ARBA00022630"/>
    </source>
</evidence>
<dbReference type="InterPro" id="IPR050346">
    <property type="entry name" value="FMO-like"/>
</dbReference>
<accession>A0AAV9HUY5</accession>
<dbReference type="InterPro" id="IPR036188">
    <property type="entry name" value="FAD/NAD-bd_sf"/>
</dbReference>
<comment type="caution">
    <text evidence="6">The sequence shown here is derived from an EMBL/GenBank/DDBJ whole genome shotgun (WGS) entry which is preliminary data.</text>
</comment>
<dbReference type="EMBL" id="MU864947">
    <property type="protein sequence ID" value="KAK4464538.1"/>
    <property type="molecule type" value="Genomic_DNA"/>
</dbReference>
<evidence type="ECO:0000256" key="4">
    <source>
        <dbReference type="ARBA" id="ARBA00022857"/>
    </source>
</evidence>
<dbReference type="Gene3D" id="3.50.50.60">
    <property type="entry name" value="FAD/NAD(P)-binding domain"/>
    <property type="match status" value="3"/>
</dbReference>
<comment type="similarity">
    <text evidence="1">Belongs to the FMO family.</text>
</comment>
<reference evidence="6" key="1">
    <citation type="journal article" date="2023" name="Mol. Phylogenet. Evol.">
        <title>Genome-scale phylogeny and comparative genomics of the fungal order Sordariales.</title>
        <authorList>
            <person name="Hensen N."/>
            <person name="Bonometti L."/>
            <person name="Westerberg I."/>
            <person name="Brannstrom I.O."/>
            <person name="Guillou S."/>
            <person name="Cros-Aarteil S."/>
            <person name="Calhoun S."/>
            <person name="Haridas S."/>
            <person name="Kuo A."/>
            <person name="Mondo S."/>
            <person name="Pangilinan J."/>
            <person name="Riley R."/>
            <person name="LaButti K."/>
            <person name="Andreopoulos B."/>
            <person name="Lipzen A."/>
            <person name="Chen C."/>
            <person name="Yan M."/>
            <person name="Daum C."/>
            <person name="Ng V."/>
            <person name="Clum A."/>
            <person name="Steindorff A."/>
            <person name="Ohm R.A."/>
            <person name="Martin F."/>
            <person name="Silar P."/>
            <person name="Natvig D.O."/>
            <person name="Lalanne C."/>
            <person name="Gautier V."/>
            <person name="Ament-Velasquez S.L."/>
            <person name="Kruys A."/>
            <person name="Hutchinson M.I."/>
            <person name="Powell A.J."/>
            <person name="Barry K."/>
            <person name="Miller A.N."/>
            <person name="Grigoriev I.V."/>
            <person name="Debuchy R."/>
            <person name="Gladieux P."/>
            <person name="Hiltunen Thoren M."/>
            <person name="Johannesson H."/>
        </authorList>
    </citation>
    <scope>NUCLEOTIDE SEQUENCE</scope>
    <source>
        <strain evidence="6">PSN324</strain>
    </source>
</reference>
<organism evidence="6 7">
    <name type="scientific">Cladorrhinum samala</name>
    <dbReference type="NCBI Taxonomy" id="585594"/>
    <lineage>
        <taxon>Eukaryota</taxon>
        <taxon>Fungi</taxon>
        <taxon>Dikarya</taxon>
        <taxon>Ascomycota</taxon>
        <taxon>Pezizomycotina</taxon>
        <taxon>Sordariomycetes</taxon>
        <taxon>Sordariomycetidae</taxon>
        <taxon>Sordariales</taxon>
        <taxon>Podosporaceae</taxon>
        <taxon>Cladorrhinum</taxon>
    </lineage>
</organism>
<evidence type="ECO:0000256" key="3">
    <source>
        <dbReference type="ARBA" id="ARBA00022827"/>
    </source>
</evidence>
<dbReference type="AlphaFoldDB" id="A0AAV9HUY5"/>
<evidence type="ECO:0008006" key="8">
    <source>
        <dbReference type="Google" id="ProtNLM"/>
    </source>
</evidence>
<keyword evidence="5" id="KW-0560">Oxidoreductase</keyword>
<keyword evidence="4" id="KW-0521">NADP</keyword>
<keyword evidence="2" id="KW-0285">Flavoprotein</keyword>
<reference evidence="6" key="2">
    <citation type="submission" date="2023-06" db="EMBL/GenBank/DDBJ databases">
        <authorList>
            <consortium name="Lawrence Berkeley National Laboratory"/>
            <person name="Mondo S.J."/>
            <person name="Hensen N."/>
            <person name="Bonometti L."/>
            <person name="Westerberg I."/>
            <person name="Brannstrom I.O."/>
            <person name="Guillou S."/>
            <person name="Cros-Aarteil S."/>
            <person name="Calhoun S."/>
            <person name="Haridas S."/>
            <person name="Kuo A."/>
            <person name="Pangilinan J."/>
            <person name="Riley R."/>
            <person name="Labutti K."/>
            <person name="Andreopoulos B."/>
            <person name="Lipzen A."/>
            <person name="Chen C."/>
            <person name="Yanf M."/>
            <person name="Daum C."/>
            <person name="Ng V."/>
            <person name="Clum A."/>
            <person name="Steindorff A."/>
            <person name="Ohm R."/>
            <person name="Martin F."/>
            <person name="Silar P."/>
            <person name="Natvig D."/>
            <person name="Lalanne C."/>
            <person name="Gautier V."/>
            <person name="Ament-Velasquez S.L."/>
            <person name="Kruys A."/>
            <person name="Hutchinson M.I."/>
            <person name="Powell A.J."/>
            <person name="Barry K."/>
            <person name="Miller A.N."/>
            <person name="Grigoriev I.V."/>
            <person name="Debuchy R."/>
            <person name="Gladieux P."/>
            <person name="Thoren M.H."/>
            <person name="Johannesson H."/>
        </authorList>
    </citation>
    <scope>NUCLEOTIDE SEQUENCE</scope>
    <source>
        <strain evidence="6">PSN324</strain>
    </source>
</reference>
<dbReference type="PANTHER" id="PTHR23023">
    <property type="entry name" value="DIMETHYLANILINE MONOOXYGENASE"/>
    <property type="match status" value="1"/>
</dbReference>
<proteinExistence type="inferred from homology"/>
<evidence type="ECO:0000256" key="5">
    <source>
        <dbReference type="ARBA" id="ARBA00023002"/>
    </source>
</evidence>
<dbReference type="InterPro" id="IPR000960">
    <property type="entry name" value="Flavin_mOase"/>
</dbReference>
<dbReference type="PRINTS" id="PR00370">
    <property type="entry name" value="FMOXYGENASE"/>
</dbReference>
<protein>
    <recommendedName>
        <fullName evidence="8">FAD/NAD(P)-binding domain-containing protein</fullName>
    </recommendedName>
</protein>
<sequence length="631" mass="70417">MRVAVIGGGPSGLVTLKYLLNSHLFLGTDPVEAMLFESEDSVGGVFAHRVYEDAELVSSKQLTTFSDFRPNPEDPDFLSAERYRAYLNDYCTHFKLWEHINLSTTVIKVRRGLKGGHVVTFKRNSSSQTEDYHCDAVAICSGLHVEPNIPRIEGIERVPVVFHSSKFKKYEQLGVGKTILILGSGETAMDIGYMAMQVPAKRVLMSHRDGFFCAPKRVPDPVIFPILGNKPDPTRLNVPVDSSSASLFDTAYVHHRLRDHMLLWHYYDRFIKWTLWLVGGSKYGMGQFIGQLPDEKYHAILFNKSSKAIPYLSAPYISQSYSSPLLQRIRSSIIQVPLPTPPADKVIDLAPWPSRIDSSGTVHFTKTARPEYHRLKNQTVSPDVVIYATGYTQSFPFLSSSSSSSSGKYPAGPEKVDTRSIFDSADPSVAFIGFVRPSFGAIPPLSELQAQLWVARLLAPHLLPDSKLDARDEGHYRLKRDGSARIQYGVDHESYAYQLALDMGAAVGFLEVVRMGWGYKGRVKGGWWKLVLVWALGANFNTKFRLRGPWVWDSDSGSDSNQRGGGGAKEVMVGELWETVSRRGGFFGHVTLSGLPMMVFGLLSLVCWILEPVFKLVEQVIFILGSLRIKT</sequence>
<dbReference type="GO" id="GO:0050661">
    <property type="term" value="F:NADP binding"/>
    <property type="evidence" value="ECO:0007669"/>
    <property type="project" value="InterPro"/>
</dbReference>
<evidence type="ECO:0000313" key="6">
    <source>
        <dbReference type="EMBL" id="KAK4464538.1"/>
    </source>
</evidence>
<dbReference type="Pfam" id="PF00743">
    <property type="entry name" value="FMO-like"/>
    <property type="match status" value="2"/>
</dbReference>
<dbReference type="SUPFAM" id="SSF51905">
    <property type="entry name" value="FAD/NAD(P)-binding domain"/>
    <property type="match status" value="1"/>
</dbReference>
<evidence type="ECO:0000256" key="1">
    <source>
        <dbReference type="ARBA" id="ARBA00009183"/>
    </source>
</evidence>
<dbReference type="InterPro" id="IPR020946">
    <property type="entry name" value="Flavin_mOase-like"/>
</dbReference>